<accession>A0A1E1XCI0</accession>
<dbReference type="GO" id="GO:0008270">
    <property type="term" value="F:zinc ion binding"/>
    <property type="evidence" value="ECO:0007669"/>
    <property type="project" value="UniProtKB-KW"/>
</dbReference>
<dbReference type="SUPFAM" id="SSF49599">
    <property type="entry name" value="TRAF domain-like"/>
    <property type="match status" value="1"/>
</dbReference>
<evidence type="ECO:0000256" key="4">
    <source>
        <dbReference type="PROSITE-ProRule" id="PRU00207"/>
    </source>
</evidence>
<dbReference type="EMBL" id="GFAC01002392">
    <property type="protein sequence ID" value="JAT96796.1"/>
    <property type="molecule type" value="mRNA"/>
</dbReference>
<dbReference type="PROSITE" id="PS50145">
    <property type="entry name" value="ZF_TRAF"/>
    <property type="match status" value="1"/>
</dbReference>
<keyword evidence="3 4" id="KW-0862">Zinc</keyword>
<dbReference type="InterPro" id="IPR001293">
    <property type="entry name" value="Znf_TRAF"/>
</dbReference>
<keyword evidence="1 4" id="KW-0479">Metal-binding</keyword>
<dbReference type="Gene3D" id="3.30.40.10">
    <property type="entry name" value="Zinc/RING finger domain, C3HC4 (zinc finger)"/>
    <property type="match status" value="3"/>
</dbReference>
<evidence type="ECO:0000313" key="6">
    <source>
        <dbReference type="EMBL" id="JAT96796.1"/>
    </source>
</evidence>
<evidence type="ECO:0000256" key="1">
    <source>
        <dbReference type="ARBA" id="ARBA00022723"/>
    </source>
</evidence>
<keyword evidence="2 4" id="KW-0863">Zinc-finger</keyword>
<evidence type="ECO:0000259" key="5">
    <source>
        <dbReference type="PROSITE" id="PS50145"/>
    </source>
</evidence>
<proteinExistence type="evidence at transcript level"/>
<protein>
    <submittedName>
        <fullName evidence="6">Putative tumor necrosis factor-mediated signaling pathway</fullName>
    </submittedName>
</protein>
<name>A0A1E1XCI0_9ACAR</name>
<dbReference type="PANTHER" id="PTHR10131">
    <property type="entry name" value="TNF RECEPTOR ASSOCIATED FACTOR"/>
    <property type="match status" value="1"/>
</dbReference>
<dbReference type="PANTHER" id="PTHR10131:SF157">
    <property type="entry name" value="RECEPTOR-ASSOCIATED FACTOR, PUTATIVE-RELATED"/>
    <property type="match status" value="1"/>
</dbReference>
<dbReference type="AlphaFoldDB" id="A0A1E1XCI0"/>
<evidence type="ECO:0000256" key="3">
    <source>
        <dbReference type="ARBA" id="ARBA00022833"/>
    </source>
</evidence>
<dbReference type="Pfam" id="PF02176">
    <property type="entry name" value="zf-TRAF"/>
    <property type="match status" value="1"/>
</dbReference>
<sequence length="285" mass="32516">MVIQRLRVKDGVGTFGEGLVPFLTPVPEYYLCSQCASIAEHMKSDSRGHGICDPCLKEVDKGGNFRCRRDGATELISEMKKCRGYYAEVLEFEVQCPREKSGCSFTGKLRQLRDHLPSCKPRRPKVCPRCFSRIESLPAHIKNSCPKRLISCEYCHEEKEAWTMNHHIEECDRRPATCEYCKETVESYAKLWNDHLAVCPEKPTPCSFKEFGCTFMGTKAVYEEHMKGNSHTELLVKVILDLKEQQAAALMTQRNLDARIRCLETQIASLFQPLGNLLDETAKLK</sequence>
<feature type="domain" description="TRAF-type" evidence="5">
    <location>
        <begin position="167"/>
        <end position="214"/>
    </location>
</feature>
<evidence type="ECO:0000256" key="2">
    <source>
        <dbReference type="ARBA" id="ARBA00022771"/>
    </source>
</evidence>
<organism evidence="6">
    <name type="scientific">Amblyomma aureolatum</name>
    <dbReference type="NCBI Taxonomy" id="187763"/>
    <lineage>
        <taxon>Eukaryota</taxon>
        <taxon>Metazoa</taxon>
        <taxon>Ecdysozoa</taxon>
        <taxon>Arthropoda</taxon>
        <taxon>Chelicerata</taxon>
        <taxon>Arachnida</taxon>
        <taxon>Acari</taxon>
        <taxon>Parasitiformes</taxon>
        <taxon>Ixodida</taxon>
        <taxon>Ixodoidea</taxon>
        <taxon>Ixodidae</taxon>
        <taxon>Amblyomminae</taxon>
        <taxon>Amblyomma</taxon>
    </lineage>
</organism>
<dbReference type="InterPro" id="IPR013083">
    <property type="entry name" value="Znf_RING/FYVE/PHD"/>
</dbReference>
<dbReference type="GO" id="GO:0043122">
    <property type="term" value="P:regulation of canonical NF-kappaB signal transduction"/>
    <property type="evidence" value="ECO:0007669"/>
    <property type="project" value="TreeGrafter"/>
</dbReference>
<feature type="zinc finger region" description="TRAF-type" evidence="4">
    <location>
        <begin position="167"/>
        <end position="214"/>
    </location>
</feature>
<reference evidence="6" key="1">
    <citation type="journal article" date="2017" name="Front. Cell. Infect. Microbiol.">
        <title>The Distinct Transcriptional Response of the Midgut of Amblyomma sculptum and Amblyomma aureolatum Ticks to Rickettsia rickettsii Correlates to Their Differences in Susceptibility to Infection.</title>
        <authorList>
            <person name="Martins L.A."/>
            <person name="Galletti M.F.B.M."/>
            <person name="Ribeiro J.M."/>
            <person name="Fujita A."/>
            <person name="Costa F.B."/>
            <person name="Labruna M.B."/>
            <person name="Daffre S."/>
            <person name="Fogaca A.C."/>
        </authorList>
    </citation>
    <scope>NUCLEOTIDE SEQUENCE</scope>
</reference>